<feature type="domain" description="Mechanosensitive ion channel protein Msy1/2-like transmembrane" evidence="3">
    <location>
        <begin position="36"/>
        <end position="148"/>
    </location>
</feature>
<dbReference type="GO" id="GO:0005262">
    <property type="term" value="F:calcium channel activity"/>
    <property type="evidence" value="ECO:0007669"/>
    <property type="project" value="TreeGrafter"/>
</dbReference>
<feature type="transmembrane region" description="Helical" evidence="2">
    <location>
        <begin position="305"/>
        <end position="324"/>
    </location>
</feature>
<reference evidence="4 5" key="1">
    <citation type="submission" date="2017-10" db="EMBL/GenBank/DDBJ databases">
        <title>Comparative genomics in systemic dimorphic fungi from Ajellomycetaceae.</title>
        <authorList>
            <person name="Munoz J.F."/>
            <person name="Mcewen J.G."/>
            <person name="Clay O.K."/>
            <person name="Cuomo C.A."/>
        </authorList>
    </citation>
    <scope>NUCLEOTIDE SEQUENCE [LARGE SCALE GENOMIC DNA]</scope>
    <source>
        <strain evidence="4 5">UAMH7299</strain>
    </source>
</reference>
<gene>
    <name evidence="4" type="ORF">AJ80_07920</name>
</gene>
<keyword evidence="2" id="KW-0472">Membrane</keyword>
<dbReference type="EMBL" id="PDNA01000162">
    <property type="protein sequence ID" value="PGH08126.1"/>
    <property type="molecule type" value="Genomic_DNA"/>
</dbReference>
<feature type="transmembrane region" description="Helical" evidence="2">
    <location>
        <begin position="90"/>
        <end position="113"/>
    </location>
</feature>
<evidence type="ECO:0000256" key="2">
    <source>
        <dbReference type="SAM" id="Phobius"/>
    </source>
</evidence>
<organism evidence="4 5">
    <name type="scientific">Polytolypa hystricis (strain UAMH7299)</name>
    <dbReference type="NCBI Taxonomy" id="1447883"/>
    <lineage>
        <taxon>Eukaryota</taxon>
        <taxon>Fungi</taxon>
        <taxon>Dikarya</taxon>
        <taxon>Ascomycota</taxon>
        <taxon>Pezizomycotina</taxon>
        <taxon>Eurotiomycetes</taxon>
        <taxon>Eurotiomycetidae</taxon>
        <taxon>Onygenales</taxon>
        <taxon>Onygenales incertae sedis</taxon>
        <taxon>Polytolypa</taxon>
    </lineage>
</organism>
<accession>A0A2B7XG63</accession>
<evidence type="ECO:0000313" key="5">
    <source>
        <dbReference type="Proteomes" id="UP000224634"/>
    </source>
</evidence>
<protein>
    <recommendedName>
        <fullName evidence="3">Mechanosensitive ion channel protein Msy1/2-like transmembrane domain-containing protein</fullName>
    </recommendedName>
</protein>
<proteinExistence type="predicted"/>
<dbReference type="Pfam" id="PF25886">
    <property type="entry name" value="Msy1"/>
    <property type="match status" value="1"/>
</dbReference>
<keyword evidence="5" id="KW-1185">Reference proteome</keyword>
<dbReference type="AlphaFoldDB" id="A0A2B7XG63"/>
<dbReference type="InterPro" id="IPR058650">
    <property type="entry name" value="Msy1/2-like"/>
</dbReference>
<feature type="transmembrane region" description="Helical" evidence="2">
    <location>
        <begin position="52"/>
        <end position="69"/>
    </location>
</feature>
<dbReference type="OrthoDB" id="544685at2759"/>
<evidence type="ECO:0000256" key="1">
    <source>
        <dbReference type="SAM" id="MobiDB-lite"/>
    </source>
</evidence>
<name>A0A2B7XG63_POLH7</name>
<dbReference type="PANTHER" id="PTHR31323">
    <property type="entry name" value="MECHANOSENSITIVE ION CHANNEL PROTEIN MSY2"/>
    <property type="match status" value="1"/>
</dbReference>
<evidence type="ECO:0000313" key="4">
    <source>
        <dbReference type="EMBL" id="PGH08126.1"/>
    </source>
</evidence>
<evidence type="ECO:0000259" key="3">
    <source>
        <dbReference type="Pfam" id="PF25886"/>
    </source>
</evidence>
<keyword evidence="2" id="KW-1133">Transmembrane helix</keyword>
<dbReference type="GO" id="GO:0006874">
    <property type="term" value="P:intracellular calcium ion homeostasis"/>
    <property type="evidence" value="ECO:0007669"/>
    <property type="project" value="TreeGrafter"/>
</dbReference>
<comment type="caution">
    <text evidence="4">The sequence shown here is derived from an EMBL/GenBank/DDBJ whole genome shotgun (WGS) entry which is preliminary data.</text>
</comment>
<feature type="transmembrane region" description="Helical" evidence="2">
    <location>
        <begin position="336"/>
        <end position="361"/>
    </location>
</feature>
<dbReference type="Proteomes" id="UP000224634">
    <property type="component" value="Unassembled WGS sequence"/>
</dbReference>
<feature type="region of interest" description="Disordered" evidence="1">
    <location>
        <begin position="527"/>
        <end position="562"/>
    </location>
</feature>
<dbReference type="PANTHER" id="PTHR31323:SF1">
    <property type="entry name" value="MECHANOSENSITIVE ION CHANNEL PROTEIN"/>
    <property type="match status" value="1"/>
</dbReference>
<sequence length="562" mass="63609">MVSSNGSLQYEEAGLEKEAPSKRRRQIIRAIRYALIHENLVFYIFTWLEITWLAGGASDLIGLAFPHLFRSIATRVNHTQRRYWRVFRRIRLPITIAGTVVVCYVGFTFYLAVNWEKPENAFYWDDALDDILEQVAFWAAFYFFEKTLSKKMHRALVTLYEVSLYLNLVDSGDFVVEDSIICNPNNALRDPAALEAGKHLGKLGYLKTEPEPHWLGSSSTYAIVERALADPKPATALATRIWKSLFLVQYRTEEVQGYFNALAKKARKDILHDELVWTLIEVGKLRRNIYRSMADENHCLNTFDWILILFIALIMISFIAVLYIPSIKEIQQTVSFIAIGISFVIGRTINKFLLGCIFLFFEHTSHKAATTKKATLSSSIIPAYPDNECDYEPALDMNIVSVHELNKMEIKISFVHRDNWNNDGLCAKRSNRFMCYLVATVRKLQIQKTGGASIGDETNPFWQVVVGEGEAEKKKAVTQKINDEKNGLPVDSIDSAAFAEAKKKKAEETQTEEDAAFNTLTKVPVFPPKTLSSGSEVDTSGLEGSSGLRRRPGADAPPVFYP</sequence>
<keyword evidence="2" id="KW-0812">Transmembrane</keyword>